<sequence length="113" mass="12732">MNLKATKKYLNFYPNGKGCYNKLNDTKASRNTAATVSSPPTFLQTQSNGQQPSLSLTPTQNQMHQHISTQPNNNHNTIKLNINIPINLNITITNSNAYIKIHSIIIISYWKFS</sequence>
<proteinExistence type="predicted"/>
<evidence type="ECO:0000313" key="3">
    <source>
        <dbReference type="Proteomes" id="UP000266861"/>
    </source>
</evidence>
<comment type="caution">
    <text evidence="2">The sequence shown here is derived from an EMBL/GenBank/DDBJ whole genome shotgun (WGS) entry which is preliminary data.</text>
</comment>
<dbReference type="AlphaFoldDB" id="A0A397IVY9"/>
<dbReference type="EMBL" id="PQFF01000146">
    <property type="protein sequence ID" value="RHZ78852.1"/>
    <property type="molecule type" value="Genomic_DNA"/>
</dbReference>
<name>A0A397IVY9_9GLOM</name>
<gene>
    <name evidence="2" type="ORF">Glove_155g130</name>
</gene>
<reference evidence="2 3" key="1">
    <citation type="submission" date="2018-08" db="EMBL/GenBank/DDBJ databases">
        <title>Genome and evolution of the arbuscular mycorrhizal fungus Diversispora epigaea (formerly Glomus versiforme) and its bacterial endosymbionts.</title>
        <authorList>
            <person name="Sun X."/>
            <person name="Fei Z."/>
            <person name="Harrison M."/>
        </authorList>
    </citation>
    <scope>NUCLEOTIDE SEQUENCE [LARGE SCALE GENOMIC DNA]</scope>
    <source>
        <strain evidence="2 3">IT104</strain>
    </source>
</reference>
<evidence type="ECO:0000256" key="1">
    <source>
        <dbReference type="SAM" id="MobiDB-lite"/>
    </source>
</evidence>
<evidence type="ECO:0000313" key="2">
    <source>
        <dbReference type="EMBL" id="RHZ78852.1"/>
    </source>
</evidence>
<accession>A0A397IVY9</accession>
<protein>
    <submittedName>
        <fullName evidence="2">Uncharacterized protein</fullName>
    </submittedName>
</protein>
<organism evidence="2 3">
    <name type="scientific">Diversispora epigaea</name>
    <dbReference type="NCBI Taxonomy" id="1348612"/>
    <lineage>
        <taxon>Eukaryota</taxon>
        <taxon>Fungi</taxon>
        <taxon>Fungi incertae sedis</taxon>
        <taxon>Mucoromycota</taxon>
        <taxon>Glomeromycotina</taxon>
        <taxon>Glomeromycetes</taxon>
        <taxon>Diversisporales</taxon>
        <taxon>Diversisporaceae</taxon>
        <taxon>Diversispora</taxon>
    </lineage>
</organism>
<keyword evidence="3" id="KW-1185">Reference proteome</keyword>
<feature type="region of interest" description="Disordered" evidence="1">
    <location>
        <begin position="30"/>
        <end position="60"/>
    </location>
</feature>
<dbReference type="Proteomes" id="UP000266861">
    <property type="component" value="Unassembled WGS sequence"/>
</dbReference>